<dbReference type="RefSeq" id="WP_216940352.1">
    <property type="nucleotide sequence ID" value="NZ_CP077062.1"/>
</dbReference>
<dbReference type="EMBL" id="CP077062">
    <property type="protein sequence ID" value="QWZ08685.1"/>
    <property type="molecule type" value="Genomic_DNA"/>
</dbReference>
<dbReference type="Proteomes" id="UP000683575">
    <property type="component" value="Chromosome"/>
</dbReference>
<feature type="region of interest" description="Disordered" evidence="1">
    <location>
        <begin position="103"/>
        <end position="141"/>
    </location>
</feature>
<proteinExistence type="predicted"/>
<dbReference type="KEGG" id="nps:KRR39_02160"/>
<organism evidence="2 3">
    <name type="scientific">Nocardioides panacis</name>
    <dbReference type="NCBI Taxonomy" id="2849501"/>
    <lineage>
        <taxon>Bacteria</taxon>
        <taxon>Bacillati</taxon>
        <taxon>Actinomycetota</taxon>
        <taxon>Actinomycetes</taxon>
        <taxon>Propionibacteriales</taxon>
        <taxon>Nocardioidaceae</taxon>
        <taxon>Nocardioides</taxon>
    </lineage>
</organism>
<keyword evidence="3" id="KW-1185">Reference proteome</keyword>
<protein>
    <submittedName>
        <fullName evidence="2">Uncharacterized protein</fullName>
    </submittedName>
</protein>
<evidence type="ECO:0000313" key="3">
    <source>
        <dbReference type="Proteomes" id="UP000683575"/>
    </source>
</evidence>
<accession>A0A975T0A5</accession>
<evidence type="ECO:0000313" key="2">
    <source>
        <dbReference type="EMBL" id="QWZ08685.1"/>
    </source>
</evidence>
<evidence type="ECO:0000256" key="1">
    <source>
        <dbReference type="SAM" id="MobiDB-lite"/>
    </source>
</evidence>
<reference evidence="2" key="1">
    <citation type="submission" date="2021-06" db="EMBL/GenBank/DDBJ databases">
        <title>Complete genome sequence of Nocardioides sp. G188.</title>
        <authorList>
            <person name="Im W.-T."/>
        </authorList>
    </citation>
    <scope>NUCLEOTIDE SEQUENCE</scope>
    <source>
        <strain evidence="2">G188</strain>
    </source>
</reference>
<gene>
    <name evidence="2" type="ORF">KRR39_02160</name>
</gene>
<dbReference type="AlphaFoldDB" id="A0A975T0A5"/>
<name>A0A975T0A5_9ACTN</name>
<feature type="compositionally biased region" description="Polar residues" evidence="1">
    <location>
        <begin position="128"/>
        <end position="141"/>
    </location>
</feature>
<sequence length="141" mass="15078">MRPPTPPDALILTDLLSRDLRRGCQVPVDLRGLTYDRDALPHRPDGTAVSRSHNVRWQHDLGSYLLSGQAIFVLRPRGDGSYGTAVRRLQSLPALEAGTSFALLGNGSASQPEQPDTGDVPADPGPGESSQVAATQSRSRP</sequence>